<dbReference type="AlphaFoldDB" id="A0A918PIT9"/>
<dbReference type="Proteomes" id="UP000648075">
    <property type="component" value="Unassembled WGS sequence"/>
</dbReference>
<evidence type="ECO:0000313" key="2">
    <source>
        <dbReference type="EMBL" id="GGZ12129.1"/>
    </source>
</evidence>
<evidence type="ECO:0000256" key="1">
    <source>
        <dbReference type="SAM" id="SignalP"/>
    </source>
</evidence>
<protein>
    <submittedName>
        <fullName evidence="2">Uncharacterized protein</fullName>
    </submittedName>
</protein>
<comment type="caution">
    <text evidence="2">The sequence shown here is derived from an EMBL/GenBank/DDBJ whole genome shotgun (WGS) entry which is preliminary data.</text>
</comment>
<proteinExistence type="predicted"/>
<organism evidence="2 3">
    <name type="scientific">Novosphingobium colocasiae</name>
    <dbReference type="NCBI Taxonomy" id="1256513"/>
    <lineage>
        <taxon>Bacteria</taxon>
        <taxon>Pseudomonadati</taxon>
        <taxon>Pseudomonadota</taxon>
        <taxon>Alphaproteobacteria</taxon>
        <taxon>Sphingomonadales</taxon>
        <taxon>Sphingomonadaceae</taxon>
        <taxon>Novosphingobium</taxon>
    </lineage>
</organism>
<gene>
    <name evidence="2" type="ORF">GCM10011614_29120</name>
</gene>
<feature type="chain" id="PRO_5037140062" evidence="1">
    <location>
        <begin position="23"/>
        <end position="286"/>
    </location>
</feature>
<keyword evidence="3" id="KW-1185">Reference proteome</keyword>
<sequence length="286" mass="29130">MGALAVALVAATCAASPLAAQAVAGLPGTAVAGQAGTGSAFELTFWQSVMGSGDCAQYQAYLDAYPAGTFGALARAKMAQVAGCGSPVRPAAVPQAAVVQAVAPVPAAIAPAPPPVAPAVAPAMVPATASPMQPAAASLAERLTRASQTVLGGQAEAPALPPAPAFAAVSAPVPPARFCSAEDRNAFHDRRFVPAQRQAMENNRLAVAHMQDLRRFYDAVAANHDVPAMNASAQAAIAFDPVARRYFDDSARYQALFQQIMTAPVGDCDKAERQAQEDSAKDSAHA</sequence>
<reference evidence="2" key="1">
    <citation type="journal article" date="2014" name="Int. J. Syst. Evol. Microbiol.">
        <title>Complete genome sequence of Corynebacterium casei LMG S-19264T (=DSM 44701T), isolated from a smear-ripened cheese.</title>
        <authorList>
            <consortium name="US DOE Joint Genome Institute (JGI-PGF)"/>
            <person name="Walter F."/>
            <person name="Albersmeier A."/>
            <person name="Kalinowski J."/>
            <person name="Ruckert C."/>
        </authorList>
    </citation>
    <scope>NUCLEOTIDE SEQUENCE</scope>
    <source>
        <strain evidence="2">KCTC 32255</strain>
    </source>
</reference>
<keyword evidence="1" id="KW-0732">Signal</keyword>
<dbReference type="EMBL" id="BMZA01000013">
    <property type="protein sequence ID" value="GGZ12129.1"/>
    <property type="molecule type" value="Genomic_DNA"/>
</dbReference>
<feature type="signal peptide" evidence="1">
    <location>
        <begin position="1"/>
        <end position="22"/>
    </location>
</feature>
<dbReference type="RefSeq" id="WP_189622014.1">
    <property type="nucleotide sequence ID" value="NZ_BMZA01000013.1"/>
</dbReference>
<reference evidence="2" key="2">
    <citation type="submission" date="2020-09" db="EMBL/GenBank/DDBJ databases">
        <authorList>
            <person name="Sun Q."/>
            <person name="Kim S."/>
        </authorList>
    </citation>
    <scope>NUCLEOTIDE SEQUENCE</scope>
    <source>
        <strain evidence="2">KCTC 32255</strain>
    </source>
</reference>
<accession>A0A918PIT9</accession>
<name>A0A918PIT9_9SPHN</name>
<evidence type="ECO:0000313" key="3">
    <source>
        <dbReference type="Proteomes" id="UP000648075"/>
    </source>
</evidence>